<dbReference type="GO" id="GO:0006614">
    <property type="term" value="P:SRP-dependent cotranslational protein targeting to membrane"/>
    <property type="evidence" value="ECO:0007669"/>
    <property type="project" value="InterPro"/>
</dbReference>
<evidence type="ECO:0000256" key="5">
    <source>
        <dbReference type="ARBA" id="ARBA00022490"/>
    </source>
</evidence>
<dbReference type="GO" id="GO:0043022">
    <property type="term" value="F:ribosome binding"/>
    <property type="evidence" value="ECO:0007669"/>
    <property type="project" value="TreeGrafter"/>
</dbReference>
<dbReference type="InterPro" id="IPR026270">
    <property type="entry name" value="SRP72"/>
</dbReference>
<dbReference type="PANTHER" id="PTHR14094:SF9">
    <property type="entry name" value="SIGNAL RECOGNITION PARTICLE SUBUNIT SRP72"/>
    <property type="match status" value="1"/>
</dbReference>
<dbReference type="PANTHER" id="PTHR14094">
    <property type="entry name" value="SIGNAL RECOGNITION PARTICLE 72"/>
    <property type="match status" value="1"/>
</dbReference>
<dbReference type="Pfam" id="PF13181">
    <property type="entry name" value="TPR_8"/>
    <property type="match status" value="1"/>
</dbReference>
<comment type="subcellular location">
    <subcellularLocation>
        <location evidence="2">Cytoplasm</location>
    </subcellularLocation>
    <subcellularLocation>
        <location evidence="1">Endoplasmic reticulum</location>
    </subcellularLocation>
</comment>
<keyword evidence="8" id="KW-0687">Ribonucleoprotein</keyword>
<dbReference type="GO" id="GO:0005786">
    <property type="term" value="C:signal recognition particle, endoplasmic reticulum targeting"/>
    <property type="evidence" value="ECO:0007669"/>
    <property type="project" value="UniProtKB-KW"/>
</dbReference>
<dbReference type="SMART" id="SM00028">
    <property type="entry name" value="TPR"/>
    <property type="match status" value="5"/>
</dbReference>
<reference evidence="11" key="2">
    <citation type="submission" date="2021-05" db="EMBL/GenBank/DDBJ databases">
        <authorList>
            <person name="Pain A."/>
        </authorList>
    </citation>
    <scope>NUCLEOTIDE SEQUENCE</scope>
    <source>
        <strain evidence="11">1802A</strain>
    </source>
</reference>
<evidence type="ECO:0000256" key="4">
    <source>
        <dbReference type="ARBA" id="ARBA00018350"/>
    </source>
</evidence>
<evidence type="ECO:0000256" key="3">
    <source>
        <dbReference type="ARBA" id="ARBA00007676"/>
    </source>
</evidence>
<name>A0AAD9GFB9_BABDI</name>
<dbReference type="InterPro" id="IPR019734">
    <property type="entry name" value="TPR_rpt"/>
</dbReference>
<feature type="region of interest" description="Disordered" evidence="9">
    <location>
        <begin position="679"/>
        <end position="710"/>
    </location>
</feature>
<sequence length="733" mass="83057">MVSESTVAPPVDKTLRDVNQLIAEDRFAEANRLCFKAIKWHGDHNAFYRAKCYCDMRLSRWHSCLETVGWLHLFVEHPSLVVSGHKRCPKRLRREASAKYAEQHSEQVDAIRTASRTHIENGECLWLHFEQAYCYYKLGQFDRALKALRMCAEDERPRDLHRGLASAPPTNAPGTSATSGIEVKLDQTLAPKYRFLLAQTYVRLGHFEAARAIYDSLQNGRDDTLVALNSLSVDLNLAANLDHTAQKNLFLDIDREMEAKLIHKDSIGYEFFYNWAIAKLLDGDFTKAEEYLDLSEERLSSELKDELGDIHALHEQPELAAMGAMRVYLLSNRGCDDLAETRITGLMETFRDVDGVDPGVMLILLNNWLSLCSADEEISGAIAKLELLLKKSNVVCKFTPHELVDVHHNIVRRLLASCNQRDAKAHMLKFMGRLRHDESLYNNLACVDYLEGKIDGSISILKRGLSVKPHSIPLMRSIVRVLLSERRYKSVLSTVQPFAADLLNGGHAGFYWGTILQCYIHLGNKHGVIDVLSKLVDCGHTPEIAEALQCGCRFLESQGMHQEARGIYSRLCSLDPNNTIAYCGVLYNESFVDDESIGAFTLPSSVADSLFKELRFIDAEELENEGKLKMHRQVLGESKTRKSRKRRRAPKVDTSKGQPDPERWLPKFERAAFKKMLKRKKDMTKGYTQGSTDAAGPSKPTSLTISTDSSQSRFVAIHHLISHTIRRRRNRKK</sequence>
<feature type="domain" description="Signal recognition particle SRP72 subunit RNA-binding" evidence="10">
    <location>
        <begin position="633"/>
        <end position="675"/>
    </location>
</feature>
<keyword evidence="12" id="KW-1185">Reference proteome</keyword>
<dbReference type="SUPFAM" id="SSF48452">
    <property type="entry name" value="TPR-like"/>
    <property type="match status" value="1"/>
</dbReference>
<feature type="compositionally biased region" description="Basic and acidic residues" evidence="9">
    <location>
        <begin position="650"/>
        <end position="665"/>
    </location>
</feature>
<dbReference type="Pfam" id="PF08492">
    <property type="entry name" value="SRP72"/>
    <property type="match status" value="1"/>
</dbReference>
<organism evidence="11 12">
    <name type="scientific">Babesia divergens</name>
    <dbReference type="NCBI Taxonomy" id="32595"/>
    <lineage>
        <taxon>Eukaryota</taxon>
        <taxon>Sar</taxon>
        <taxon>Alveolata</taxon>
        <taxon>Apicomplexa</taxon>
        <taxon>Aconoidasida</taxon>
        <taxon>Piroplasmida</taxon>
        <taxon>Babesiidae</taxon>
        <taxon>Babesia</taxon>
    </lineage>
</organism>
<dbReference type="GO" id="GO:0005783">
    <property type="term" value="C:endoplasmic reticulum"/>
    <property type="evidence" value="ECO:0007669"/>
    <property type="project" value="UniProtKB-SubCell"/>
</dbReference>
<feature type="compositionally biased region" description="Polar residues" evidence="9">
    <location>
        <begin position="699"/>
        <end position="710"/>
    </location>
</feature>
<comment type="similarity">
    <text evidence="3">Belongs to the SRP72 family.</text>
</comment>
<evidence type="ECO:0000313" key="11">
    <source>
        <dbReference type="EMBL" id="KAK1937377.1"/>
    </source>
</evidence>
<evidence type="ECO:0000256" key="6">
    <source>
        <dbReference type="ARBA" id="ARBA00022824"/>
    </source>
</evidence>
<keyword evidence="5" id="KW-0963">Cytoplasm</keyword>
<evidence type="ECO:0000256" key="8">
    <source>
        <dbReference type="ARBA" id="ARBA00023274"/>
    </source>
</evidence>
<evidence type="ECO:0000256" key="9">
    <source>
        <dbReference type="SAM" id="MobiDB-lite"/>
    </source>
</evidence>
<gene>
    <name evidence="11" type="ORF">X943_001429</name>
</gene>
<dbReference type="GO" id="GO:0008312">
    <property type="term" value="F:7S RNA binding"/>
    <property type="evidence" value="ECO:0007669"/>
    <property type="project" value="InterPro"/>
</dbReference>
<protein>
    <recommendedName>
        <fullName evidence="4">Signal recognition particle subunit SRP72</fullName>
    </recommendedName>
</protein>
<dbReference type="Proteomes" id="UP001195914">
    <property type="component" value="Unassembled WGS sequence"/>
</dbReference>
<accession>A0AAD9GFB9</accession>
<proteinExistence type="inferred from homology"/>
<dbReference type="Pfam" id="PF13174">
    <property type="entry name" value="TPR_6"/>
    <property type="match status" value="1"/>
</dbReference>
<feature type="region of interest" description="Disordered" evidence="9">
    <location>
        <begin position="629"/>
        <end position="665"/>
    </location>
</feature>
<keyword evidence="6" id="KW-0256">Endoplasmic reticulum</keyword>
<keyword evidence="7" id="KW-0733">Signal recognition particle</keyword>
<evidence type="ECO:0000259" key="10">
    <source>
        <dbReference type="Pfam" id="PF08492"/>
    </source>
</evidence>
<evidence type="ECO:0000256" key="7">
    <source>
        <dbReference type="ARBA" id="ARBA00023135"/>
    </source>
</evidence>
<evidence type="ECO:0000256" key="2">
    <source>
        <dbReference type="ARBA" id="ARBA00004496"/>
    </source>
</evidence>
<dbReference type="InterPro" id="IPR011990">
    <property type="entry name" value="TPR-like_helical_dom_sf"/>
</dbReference>
<reference evidence="11" key="1">
    <citation type="journal article" date="2014" name="Nucleic Acids Res.">
        <title>The evolutionary dynamics of variant antigen genes in Babesia reveal a history of genomic innovation underlying host-parasite interaction.</title>
        <authorList>
            <person name="Jackson A.P."/>
            <person name="Otto T.D."/>
            <person name="Darby A."/>
            <person name="Ramaprasad A."/>
            <person name="Xia D."/>
            <person name="Echaide I.E."/>
            <person name="Farber M."/>
            <person name="Gahlot S."/>
            <person name="Gamble J."/>
            <person name="Gupta D."/>
            <person name="Gupta Y."/>
            <person name="Jackson L."/>
            <person name="Malandrin L."/>
            <person name="Malas T.B."/>
            <person name="Moussa E."/>
            <person name="Nair M."/>
            <person name="Reid A.J."/>
            <person name="Sanders M."/>
            <person name="Sharma J."/>
            <person name="Tracey A."/>
            <person name="Quail M.A."/>
            <person name="Weir W."/>
            <person name="Wastling J.M."/>
            <person name="Hall N."/>
            <person name="Willadsen P."/>
            <person name="Lingelbach K."/>
            <person name="Shiels B."/>
            <person name="Tait A."/>
            <person name="Berriman M."/>
            <person name="Allred D.R."/>
            <person name="Pain A."/>
        </authorList>
    </citation>
    <scope>NUCLEOTIDE SEQUENCE</scope>
    <source>
        <strain evidence="11">1802A</strain>
    </source>
</reference>
<dbReference type="AlphaFoldDB" id="A0AAD9GFB9"/>
<evidence type="ECO:0000256" key="1">
    <source>
        <dbReference type="ARBA" id="ARBA00004240"/>
    </source>
</evidence>
<dbReference type="EMBL" id="JAHBMH010000033">
    <property type="protein sequence ID" value="KAK1937377.1"/>
    <property type="molecule type" value="Genomic_DNA"/>
</dbReference>
<comment type="caution">
    <text evidence="11">The sequence shown here is derived from an EMBL/GenBank/DDBJ whole genome shotgun (WGS) entry which is preliminary data.</text>
</comment>
<dbReference type="InterPro" id="IPR013699">
    <property type="entry name" value="Signal_recog_part_SRP72_RNA-bd"/>
</dbReference>
<dbReference type="Gene3D" id="1.25.40.10">
    <property type="entry name" value="Tetratricopeptide repeat domain"/>
    <property type="match status" value="2"/>
</dbReference>
<evidence type="ECO:0000313" key="12">
    <source>
        <dbReference type="Proteomes" id="UP001195914"/>
    </source>
</evidence>